<gene>
    <name evidence="6" type="primary">LOC108897014</name>
</gene>
<evidence type="ECO:0000256" key="1">
    <source>
        <dbReference type="ARBA" id="ARBA00023157"/>
    </source>
</evidence>
<name>A0AAJ7VG05_LATCA</name>
<reference evidence="6" key="1">
    <citation type="submission" date="2025-08" db="UniProtKB">
        <authorList>
            <consortium name="RefSeq"/>
        </authorList>
    </citation>
    <scope>IDENTIFICATION</scope>
    <source>
        <tissue evidence="6">Brain</tissue>
    </source>
</reference>
<dbReference type="Gene3D" id="2.60.40.10">
    <property type="entry name" value="Immunoglobulins"/>
    <property type="match status" value="1"/>
</dbReference>
<dbReference type="AlphaFoldDB" id="A0AAJ7VG05"/>
<keyword evidence="4" id="KW-1133">Transmembrane helix</keyword>
<evidence type="ECO:0000313" key="6">
    <source>
        <dbReference type="RefSeq" id="XP_018551894.2"/>
    </source>
</evidence>
<feature type="transmembrane region" description="Helical" evidence="4">
    <location>
        <begin position="83"/>
        <end position="108"/>
    </location>
</feature>
<dbReference type="RefSeq" id="XP_018551894.2">
    <property type="nucleotide sequence ID" value="XM_018696378.2"/>
</dbReference>
<dbReference type="GeneID" id="108897014"/>
<protein>
    <submittedName>
        <fullName evidence="6">Interleukin-1 receptor type 2-like</fullName>
    </submittedName>
</protein>
<keyword evidence="4" id="KW-0472">Membrane</keyword>
<organism evidence="5 6">
    <name type="scientific">Lates calcarifer</name>
    <name type="common">Barramundi</name>
    <name type="synonym">Holocentrus calcarifer</name>
    <dbReference type="NCBI Taxonomy" id="8187"/>
    <lineage>
        <taxon>Eukaryota</taxon>
        <taxon>Metazoa</taxon>
        <taxon>Chordata</taxon>
        <taxon>Craniata</taxon>
        <taxon>Vertebrata</taxon>
        <taxon>Euteleostomi</taxon>
        <taxon>Actinopterygii</taxon>
        <taxon>Neopterygii</taxon>
        <taxon>Teleostei</taxon>
        <taxon>Neoteleostei</taxon>
        <taxon>Acanthomorphata</taxon>
        <taxon>Carangaria</taxon>
        <taxon>Carangaria incertae sedis</taxon>
        <taxon>Centropomidae</taxon>
        <taxon>Lates</taxon>
    </lineage>
</organism>
<dbReference type="InterPro" id="IPR015621">
    <property type="entry name" value="IL-1_rcpt_fam"/>
</dbReference>
<dbReference type="PANTHER" id="PTHR11890:SF18">
    <property type="entry name" value="LYMPHOCYTE ACTIVATION GENE 3 PROTEIN"/>
    <property type="match status" value="1"/>
</dbReference>
<evidence type="ECO:0000256" key="3">
    <source>
        <dbReference type="ARBA" id="ARBA00023319"/>
    </source>
</evidence>
<dbReference type="KEGG" id="lcf:108897014"/>
<keyword evidence="2" id="KW-0325">Glycoprotein</keyword>
<evidence type="ECO:0000256" key="2">
    <source>
        <dbReference type="ARBA" id="ARBA00023180"/>
    </source>
</evidence>
<evidence type="ECO:0000313" key="5">
    <source>
        <dbReference type="Proteomes" id="UP000694890"/>
    </source>
</evidence>
<sequence>MADSTVVMWLVNGQSVESSYLNEWALQGGRRVSKVSGGCQIELRLVVVEMTEENVKTELKCITQNQGGRQEVVAQFQLEDSKFTWLVVAAVAISCFLTVVSIFLYILFKPKRKKKMDYILARQNSTF</sequence>
<keyword evidence="4" id="KW-0812">Transmembrane</keyword>
<dbReference type="PANTHER" id="PTHR11890">
    <property type="entry name" value="INTERLEUKIN-1 RECEPTOR FAMILY MEMBER"/>
    <property type="match status" value="1"/>
</dbReference>
<accession>A0AAJ7VG05</accession>
<evidence type="ECO:0000256" key="4">
    <source>
        <dbReference type="SAM" id="Phobius"/>
    </source>
</evidence>
<keyword evidence="1" id="KW-1015">Disulfide bond</keyword>
<proteinExistence type="predicted"/>
<dbReference type="InterPro" id="IPR013783">
    <property type="entry name" value="Ig-like_fold"/>
</dbReference>
<keyword evidence="3" id="KW-0393">Immunoglobulin domain</keyword>
<dbReference type="Proteomes" id="UP000694890">
    <property type="component" value="Unplaced"/>
</dbReference>